<proteinExistence type="predicted"/>
<protein>
    <recommendedName>
        <fullName evidence="4">Phosphohistidine phosphatase SixA</fullName>
    </recommendedName>
</protein>
<dbReference type="PANTHER" id="PTHR20935:SF0">
    <property type="entry name" value="SERINE_THREONINE-PROTEIN PHOSPHATASE PGAM5, MITOCHONDRIAL"/>
    <property type="match status" value="1"/>
</dbReference>
<dbReference type="Gene3D" id="3.40.50.1240">
    <property type="entry name" value="Phosphoglycerate mutase-like"/>
    <property type="match status" value="1"/>
</dbReference>
<dbReference type="CDD" id="cd07067">
    <property type="entry name" value="HP_PGM_like"/>
    <property type="match status" value="1"/>
</dbReference>
<keyword evidence="3" id="KW-1185">Reference proteome</keyword>
<dbReference type="SMART" id="SM00855">
    <property type="entry name" value="PGAM"/>
    <property type="match status" value="1"/>
</dbReference>
<organism evidence="2 3">
    <name type="scientific">Nitrospira moscoviensis</name>
    <dbReference type="NCBI Taxonomy" id="42253"/>
    <lineage>
        <taxon>Bacteria</taxon>
        <taxon>Pseudomonadati</taxon>
        <taxon>Nitrospirota</taxon>
        <taxon>Nitrospiria</taxon>
        <taxon>Nitrospirales</taxon>
        <taxon>Nitrospiraceae</taxon>
        <taxon>Nitrospira</taxon>
    </lineage>
</organism>
<dbReference type="KEGG" id="nmv:NITMOv2_2101"/>
<dbReference type="RefSeq" id="WP_053379674.1">
    <property type="nucleotide sequence ID" value="NZ_CP011801.1"/>
</dbReference>
<sequence length="173" mass="18547">MDCILIRHGIAVEPEEWTGSESLRPLTEKGIHQARQAARGLVALRLAPTHLLTSPLTRAKETAAIIQDVLCRSVPVEVREELAVGSTPERIVAMLRAYPSDSVLACVGHEPLLGLVAGLLLCGQAAPGFAMKKSGAGCIHIPNDVKPGGGLLRWWLLPAQLRALGTRERDEEG</sequence>
<evidence type="ECO:0000313" key="2">
    <source>
        <dbReference type="EMBL" id="ALA58518.1"/>
    </source>
</evidence>
<dbReference type="InterPro" id="IPR051021">
    <property type="entry name" value="Mito_Ser/Thr_phosphatase"/>
</dbReference>
<evidence type="ECO:0000256" key="1">
    <source>
        <dbReference type="ARBA" id="ARBA00022801"/>
    </source>
</evidence>
<reference evidence="2 3" key="1">
    <citation type="journal article" date="2015" name="Proc. Natl. Acad. Sci. U.S.A.">
        <title>Expanded metabolic versatility of ubiquitous nitrite-oxidizing bacteria from the genus Nitrospira.</title>
        <authorList>
            <person name="Koch H."/>
            <person name="Lucker S."/>
            <person name="Albertsen M."/>
            <person name="Kitzinger K."/>
            <person name="Herbold C."/>
            <person name="Spieck E."/>
            <person name="Nielsen P.H."/>
            <person name="Wagner M."/>
            <person name="Daims H."/>
        </authorList>
    </citation>
    <scope>NUCLEOTIDE SEQUENCE [LARGE SCALE GENOMIC DNA]</scope>
    <source>
        <strain evidence="2 3">NSP M-1</strain>
    </source>
</reference>
<dbReference type="InterPro" id="IPR013078">
    <property type="entry name" value="His_Pase_superF_clade-1"/>
</dbReference>
<dbReference type="InterPro" id="IPR029033">
    <property type="entry name" value="His_PPase_superfam"/>
</dbReference>
<dbReference type="AlphaFoldDB" id="A0A0K2GC44"/>
<keyword evidence="1" id="KW-0378">Hydrolase</keyword>
<accession>A0A0K2GC44</accession>
<dbReference type="EMBL" id="CP011801">
    <property type="protein sequence ID" value="ALA58518.1"/>
    <property type="molecule type" value="Genomic_DNA"/>
</dbReference>
<dbReference type="GO" id="GO:0016787">
    <property type="term" value="F:hydrolase activity"/>
    <property type="evidence" value="ECO:0007669"/>
    <property type="project" value="UniProtKB-KW"/>
</dbReference>
<dbReference type="PATRIC" id="fig|42253.5.peg.2071"/>
<dbReference type="SUPFAM" id="SSF53254">
    <property type="entry name" value="Phosphoglycerate mutase-like"/>
    <property type="match status" value="1"/>
</dbReference>
<gene>
    <name evidence="2" type="ORF">NITMOv2_2101</name>
</gene>
<dbReference type="Pfam" id="PF00300">
    <property type="entry name" value="His_Phos_1"/>
    <property type="match status" value="1"/>
</dbReference>
<dbReference type="OrthoDB" id="9810154at2"/>
<name>A0A0K2GC44_NITMO</name>
<dbReference type="Proteomes" id="UP000069205">
    <property type="component" value="Chromosome"/>
</dbReference>
<dbReference type="STRING" id="42253.NITMOv2_2101"/>
<evidence type="ECO:0008006" key="4">
    <source>
        <dbReference type="Google" id="ProtNLM"/>
    </source>
</evidence>
<dbReference type="PANTHER" id="PTHR20935">
    <property type="entry name" value="PHOSPHOGLYCERATE MUTASE-RELATED"/>
    <property type="match status" value="1"/>
</dbReference>
<evidence type="ECO:0000313" key="3">
    <source>
        <dbReference type="Proteomes" id="UP000069205"/>
    </source>
</evidence>